<name>A0A151RA87_CAJCA</name>
<accession>A0A151RA87</accession>
<dbReference type="Proteomes" id="UP000075243">
    <property type="component" value="Unassembled WGS sequence"/>
</dbReference>
<dbReference type="PANTHER" id="PTHR33696">
    <property type="entry name" value="T22J18.15-RELATED"/>
    <property type="match status" value="1"/>
</dbReference>
<reference evidence="1" key="1">
    <citation type="journal article" date="2012" name="Nat. Biotechnol.">
        <title>Draft genome sequence of pigeonpea (Cajanus cajan), an orphan legume crop of resource-poor farmers.</title>
        <authorList>
            <person name="Varshney R.K."/>
            <person name="Chen W."/>
            <person name="Li Y."/>
            <person name="Bharti A.K."/>
            <person name="Saxena R.K."/>
            <person name="Schlueter J.A."/>
            <person name="Donoghue M.T."/>
            <person name="Azam S."/>
            <person name="Fan G."/>
            <person name="Whaley A.M."/>
            <person name="Farmer A.D."/>
            <person name="Sheridan J."/>
            <person name="Iwata A."/>
            <person name="Tuteja R."/>
            <person name="Penmetsa R.V."/>
            <person name="Wu W."/>
            <person name="Upadhyaya H.D."/>
            <person name="Yang S.P."/>
            <person name="Shah T."/>
            <person name="Saxena K.B."/>
            <person name="Michael T."/>
            <person name="McCombie W.R."/>
            <person name="Yang B."/>
            <person name="Zhang G."/>
            <person name="Yang H."/>
            <person name="Wang J."/>
            <person name="Spillane C."/>
            <person name="Cook D.R."/>
            <person name="May G.D."/>
            <person name="Xu X."/>
            <person name="Jackson S.A."/>
        </authorList>
    </citation>
    <scope>NUCLEOTIDE SEQUENCE [LARGE SCALE GENOMIC DNA]</scope>
</reference>
<evidence type="ECO:0000313" key="2">
    <source>
        <dbReference type="Proteomes" id="UP000075243"/>
    </source>
</evidence>
<organism evidence="1 2">
    <name type="scientific">Cajanus cajan</name>
    <name type="common">Pigeon pea</name>
    <name type="synonym">Cajanus indicus</name>
    <dbReference type="NCBI Taxonomy" id="3821"/>
    <lineage>
        <taxon>Eukaryota</taxon>
        <taxon>Viridiplantae</taxon>
        <taxon>Streptophyta</taxon>
        <taxon>Embryophyta</taxon>
        <taxon>Tracheophyta</taxon>
        <taxon>Spermatophyta</taxon>
        <taxon>Magnoliopsida</taxon>
        <taxon>eudicotyledons</taxon>
        <taxon>Gunneridae</taxon>
        <taxon>Pentapetalae</taxon>
        <taxon>rosids</taxon>
        <taxon>fabids</taxon>
        <taxon>Fabales</taxon>
        <taxon>Fabaceae</taxon>
        <taxon>Papilionoideae</taxon>
        <taxon>50 kb inversion clade</taxon>
        <taxon>NPAAA clade</taxon>
        <taxon>indigoferoid/millettioid clade</taxon>
        <taxon>Phaseoleae</taxon>
        <taxon>Cajanus</taxon>
    </lineage>
</organism>
<dbReference type="PANTHER" id="PTHR33696:SF23">
    <property type="entry name" value="OS03G0674900 PROTEIN"/>
    <property type="match status" value="1"/>
</dbReference>
<proteinExistence type="predicted"/>
<dbReference type="Gramene" id="C.cajan_39152.t">
    <property type="protein sequence ID" value="C.cajan_39152.t.cds1"/>
    <property type="gene ID" value="C.cajan_39152"/>
</dbReference>
<gene>
    <name evidence="1" type="ORF">KK1_039204</name>
</gene>
<dbReference type="EMBL" id="KQ483905">
    <property type="protein sequence ID" value="KYP39471.1"/>
    <property type="molecule type" value="Genomic_DNA"/>
</dbReference>
<dbReference type="AlphaFoldDB" id="A0A151RA87"/>
<protein>
    <submittedName>
        <fullName evidence="1">Uncharacterized protein</fullName>
    </submittedName>
</protein>
<evidence type="ECO:0000313" key="1">
    <source>
        <dbReference type="EMBL" id="KYP39471.1"/>
    </source>
</evidence>
<sequence length="150" mass="17346">MEHTKYPLKDVYFQEKVSVPFSWEYKPGLSKVTRQNIDARDSNLVLQPPPRSSSNIGKNKQHIRVEDMEGANFILCAVKPSSLRIRSVQLERQKQDPFVEAYKKCTQTPKDPIMHKRSSKTHKNNGSSPRIMKYLDIFSCKFSDDVMSIV</sequence>
<dbReference type="OMA" id="MDIFSCK"/>
<keyword evidence="2" id="KW-1185">Reference proteome</keyword>